<dbReference type="PROSITE" id="PS50297">
    <property type="entry name" value="ANK_REP_REGION"/>
    <property type="match status" value="2"/>
</dbReference>
<gene>
    <name evidence="4" type="ORF">VSP0166_LOCUS11705</name>
</gene>
<evidence type="ECO:0000256" key="2">
    <source>
        <dbReference type="ARBA" id="ARBA00023043"/>
    </source>
</evidence>
<accession>A0A7S4MKI5</accession>
<keyword evidence="2 3" id="KW-0040">ANK repeat</keyword>
<dbReference type="SMART" id="SM00248">
    <property type="entry name" value="ANK"/>
    <property type="match status" value="5"/>
</dbReference>
<dbReference type="PROSITE" id="PS50088">
    <property type="entry name" value="ANK_REPEAT"/>
    <property type="match status" value="2"/>
</dbReference>
<feature type="repeat" description="ANK" evidence="3">
    <location>
        <begin position="73"/>
        <end position="105"/>
    </location>
</feature>
<evidence type="ECO:0000256" key="1">
    <source>
        <dbReference type="ARBA" id="ARBA00022737"/>
    </source>
</evidence>
<name>A0A7S4MKI5_9EUKA</name>
<feature type="repeat" description="ANK" evidence="3">
    <location>
        <begin position="140"/>
        <end position="166"/>
    </location>
</feature>
<organism evidence="4">
    <name type="scientific">Vannella robusta</name>
    <dbReference type="NCBI Taxonomy" id="1487602"/>
    <lineage>
        <taxon>Eukaryota</taxon>
        <taxon>Amoebozoa</taxon>
        <taxon>Discosea</taxon>
        <taxon>Flabellinia</taxon>
        <taxon>Vannellidae</taxon>
        <taxon>Vannella</taxon>
    </lineage>
</organism>
<evidence type="ECO:0000256" key="3">
    <source>
        <dbReference type="PROSITE-ProRule" id="PRU00023"/>
    </source>
</evidence>
<dbReference type="InterPro" id="IPR036770">
    <property type="entry name" value="Ankyrin_rpt-contain_sf"/>
</dbReference>
<dbReference type="EMBL" id="HBKP01016522">
    <property type="protein sequence ID" value="CAE2227482.1"/>
    <property type="molecule type" value="Transcribed_RNA"/>
</dbReference>
<sequence length="257" mass="29649">MPAWTYIHKWIVRNGDYDNTDYQELEKHQTLNISLSELTEYGASPLHLAVLHDEKLVFHLLRNGIDINHQNKRGETALHWAAHARKLDNVRILLQYGADLSILDEEENSCLHWTAASGGSRTAKILLSHNESILNMKNKEGNTPLAVAIQNEEFVVAKFLLKAGAEYSEVLLEQTNQKNYEAVKILIRYGTNNDKNFQDSYLRNPLHYAALHNHYRLVKLLCEYQPEWKKAKDVKGFLPSRFCHTASDQRIITMLNQ</sequence>
<dbReference type="PANTHER" id="PTHR24198">
    <property type="entry name" value="ANKYRIN REPEAT AND PROTEIN KINASE DOMAIN-CONTAINING PROTEIN"/>
    <property type="match status" value="1"/>
</dbReference>
<evidence type="ECO:0000313" key="4">
    <source>
        <dbReference type="EMBL" id="CAE2227482.1"/>
    </source>
</evidence>
<proteinExistence type="predicted"/>
<dbReference type="PANTHER" id="PTHR24198:SF165">
    <property type="entry name" value="ANKYRIN REPEAT-CONTAINING PROTEIN-RELATED"/>
    <property type="match status" value="1"/>
</dbReference>
<dbReference type="AlphaFoldDB" id="A0A7S4MKI5"/>
<dbReference type="Gene3D" id="1.25.40.20">
    <property type="entry name" value="Ankyrin repeat-containing domain"/>
    <property type="match status" value="2"/>
</dbReference>
<protein>
    <submittedName>
        <fullName evidence="4">Uncharacterized protein</fullName>
    </submittedName>
</protein>
<dbReference type="SUPFAM" id="SSF48403">
    <property type="entry name" value="Ankyrin repeat"/>
    <property type="match status" value="1"/>
</dbReference>
<dbReference type="Pfam" id="PF12796">
    <property type="entry name" value="Ank_2"/>
    <property type="match status" value="2"/>
</dbReference>
<keyword evidence="1" id="KW-0677">Repeat</keyword>
<reference evidence="4" key="1">
    <citation type="submission" date="2021-01" db="EMBL/GenBank/DDBJ databases">
        <authorList>
            <person name="Corre E."/>
            <person name="Pelletier E."/>
            <person name="Niang G."/>
            <person name="Scheremetjew M."/>
            <person name="Finn R."/>
            <person name="Kale V."/>
            <person name="Holt S."/>
            <person name="Cochrane G."/>
            <person name="Meng A."/>
            <person name="Brown T."/>
            <person name="Cohen L."/>
        </authorList>
    </citation>
    <scope>NUCLEOTIDE SEQUENCE</scope>
    <source>
        <strain evidence="4">DIVA3 518/3/11/1/6</strain>
    </source>
</reference>
<dbReference type="InterPro" id="IPR002110">
    <property type="entry name" value="Ankyrin_rpt"/>
</dbReference>